<evidence type="ECO:0000256" key="7">
    <source>
        <dbReference type="ARBA" id="ARBA00031190"/>
    </source>
</evidence>
<evidence type="ECO:0000256" key="3">
    <source>
        <dbReference type="ARBA" id="ARBA00018601"/>
    </source>
</evidence>
<dbReference type="Pfam" id="PF00483">
    <property type="entry name" value="NTP_transferase"/>
    <property type="match status" value="1"/>
</dbReference>
<dbReference type="InterPro" id="IPR044123">
    <property type="entry name" value="W2_eIF2B_epsilon"/>
</dbReference>
<keyword evidence="5" id="KW-0396">Initiation factor</keyword>
<keyword evidence="5" id="KW-0648">Protein biosynthesis</keyword>
<reference evidence="13 14" key="1">
    <citation type="journal article" date="2020" name="Microbiol. Resour. Announc.">
        <title>Draft Genome Sequence of a Cladosporium Species Isolated from the Mesophotic Ascidian Didemnum maculosum.</title>
        <authorList>
            <person name="Gioti A."/>
            <person name="Siaperas R."/>
            <person name="Nikolaivits E."/>
            <person name="Le Goff G."/>
            <person name="Ouazzani J."/>
            <person name="Kotoulas G."/>
            <person name="Topakas E."/>
        </authorList>
    </citation>
    <scope>NUCLEOTIDE SEQUENCE [LARGE SCALE GENOMIC DNA]</scope>
    <source>
        <strain evidence="13 14">TM138-S3</strain>
    </source>
</reference>
<protein>
    <recommendedName>
        <fullName evidence="3">Mannose-1-phosphate guanyltransferase</fullName>
    </recommendedName>
    <alternativeName>
        <fullName evidence="7">GDP-mannose pyrophosphorylase</fullName>
    </alternativeName>
    <alternativeName>
        <fullName evidence="6">GTP-mannose-1-phosphate guanylyltransferase</fullName>
    </alternativeName>
    <alternativeName>
        <fullName evidence="8">Translation initiation factor eIF2B subunit epsilon</fullName>
    </alternativeName>
    <alternativeName>
        <fullName evidence="9">eIF2B GDP-GTP exchange factor subunit epsilon</fullName>
    </alternativeName>
</protein>
<dbReference type="Gene3D" id="1.25.40.180">
    <property type="match status" value="1"/>
</dbReference>
<feature type="compositionally biased region" description="Acidic residues" evidence="11">
    <location>
        <begin position="499"/>
        <end position="509"/>
    </location>
</feature>
<comment type="subcellular location">
    <subcellularLocation>
        <location evidence="1">Cytoplasm</location>
        <location evidence="1">Cytosol</location>
    </subcellularLocation>
</comment>
<comment type="similarity">
    <text evidence="2">Belongs to the eIF-2B gamma/epsilon subunits family.</text>
</comment>
<feature type="region of interest" description="Disordered" evidence="11">
    <location>
        <begin position="1"/>
        <end position="26"/>
    </location>
</feature>
<accession>A0AB34KG97</accession>
<comment type="caution">
    <text evidence="13">The sequence shown here is derived from an EMBL/GenBank/DDBJ whole genome shotgun (WGS) entry which is preliminary data.</text>
</comment>
<keyword evidence="4" id="KW-0963">Cytoplasm</keyword>
<dbReference type="Gene3D" id="3.90.550.10">
    <property type="entry name" value="Spore Coat Polysaccharide Biosynthesis Protein SpsA, Chain A"/>
    <property type="match status" value="1"/>
</dbReference>
<feature type="compositionally biased region" description="Basic and acidic residues" evidence="11">
    <location>
        <begin position="10"/>
        <end position="25"/>
    </location>
</feature>
<dbReference type="GO" id="GO:0003743">
    <property type="term" value="F:translation initiation factor activity"/>
    <property type="evidence" value="ECO:0007669"/>
    <property type="project" value="TreeGrafter"/>
</dbReference>
<feature type="compositionally biased region" description="Acidic residues" evidence="11">
    <location>
        <begin position="468"/>
        <end position="477"/>
    </location>
</feature>
<dbReference type="SUPFAM" id="SSF53448">
    <property type="entry name" value="Nucleotide-diphospho-sugar transferases"/>
    <property type="match status" value="1"/>
</dbReference>
<dbReference type="GO" id="GO:0005085">
    <property type="term" value="F:guanyl-nucleotide exchange factor activity"/>
    <property type="evidence" value="ECO:0007669"/>
    <property type="project" value="InterPro"/>
</dbReference>
<dbReference type="GO" id="GO:0005829">
    <property type="term" value="C:cytosol"/>
    <property type="evidence" value="ECO:0007669"/>
    <property type="project" value="UniProtKB-SubCell"/>
</dbReference>
<dbReference type="InterPro" id="IPR016024">
    <property type="entry name" value="ARM-type_fold"/>
</dbReference>
<dbReference type="SUPFAM" id="SSF48371">
    <property type="entry name" value="ARM repeat"/>
    <property type="match status" value="1"/>
</dbReference>
<evidence type="ECO:0000256" key="2">
    <source>
        <dbReference type="ARBA" id="ARBA00007878"/>
    </source>
</evidence>
<dbReference type="RefSeq" id="XP_069226876.1">
    <property type="nucleotide sequence ID" value="XM_069376065.1"/>
</dbReference>
<feature type="region of interest" description="Disordered" evidence="11">
    <location>
        <begin position="449"/>
        <end position="540"/>
    </location>
</feature>
<dbReference type="Gene3D" id="2.160.10.10">
    <property type="entry name" value="Hexapeptide repeat proteins"/>
    <property type="match status" value="1"/>
</dbReference>
<dbReference type="InterPro" id="IPR003307">
    <property type="entry name" value="W2_domain"/>
</dbReference>
<dbReference type="CDD" id="cd05787">
    <property type="entry name" value="LbH_eIF2B_epsilon"/>
    <property type="match status" value="1"/>
</dbReference>
<keyword evidence="14" id="KW-1185">Reference proteome</keyword>
<dbReference type="GO" id="GO:0005851">
    <property type="term" value="C:eukaryotic translation initiation factor 2B complex"/>
    <property type="evidence" value="ECO:0007669"/>
    <property type="project" value="TreeGrafter"/>
</dbReference>
<dbReference type="AlphaFoldDB" id="A0AB34KG97"/>
<evidence type="ECO:0000256" key="11">
    <source>
        <dbReference type="SAM" id="MobiDB-lite"/>
    </source>
</evidence>
<evidence type="ECO:0000256" key="8">
    <source>
        <dbReference type="ARBA" id="ARBA00044144"/>
    </source>
</evidence>
<evidence type="ECO:0000259" key="12">
    <source>
        <dbReference type="PROSITE" id="PS51363"/>
    </source>
</evidence>
<evidence type="ECO:0000256" key="5">
    <source>
        <dbReference type="ARBA" id="ARBA00022540"/>
    </source>
</evidence>
<evidence type="ECO:0000256" key="4">
    <source>
        <dbReference type="ARBA" id="ARBA00022490"/>
    </source>
</evidence>
<dbReference type="PROSITE" id="PS51363">
    <property type="entry name" value="W2"/>
    <property type="match status" value="1"/>
</dbReference>
<proteinExistence type="inferred from homology"/>
<dbReference type="PANTHER" id="PTHR45887:SF1">
    <property type="entry name" value="TRANSLATION INITIATION FACTOR EIF-2B SUBUNIT EPSILON"/>
    <property type="match status" value="1"/>
</dbReference>
<dbReference type="CDD" id="cd11558">
    <property type="entry name" value="W2_eIF2B_epsilon"/>
    <property type="match status" value="1"/>
</dbReference>
<dbReference type="Pfam" id="PF25084">
    <property type="entry name" value="LbH_EIF2B"/>
    <property type="match status" value="1"/>
</dbReference>
<evidence type="ECO:0000256" key="9">
    <source>
        <dbReference type="ARBA" id="ARBA00044345"/>
    </source>
</evidence>
<feature type="domain" description="W2" evidence="12">
    <location>
        <begin position="536"/>
        <end position="713"/>
    </location>
</feature>
<dbReference type="InterPro" id="IPR035543">
    <property type="entry name" value="eIF-2B_epsilon_N"/>
</dbReference>
<name>A0AB34KG97_9PEZI</name>
<feature type="region of interest" description="Disordered" evidence="11">
    <location>
        <begin position="677"/>
        <end position="719"/>
    </location>
</feature>
<comment type="subunit">
    <text evidence="10">Component of the translation initiation factor 2B (eIF2B) complex which is a heterodecamer of two sets of five different subunits: alpha, beta, gamma, delta and epsilon. Subunits alpha, beta and delta comprise a regulatory subcomplex and subunits epsilon and gamma comprise a catalytic subcomplex. Within the complex, the hexameric regulatory complex resides at the center, with the two heterodimeric catalytic subcomplexes bound on opposite sides.</text>
</comment>
<dbReference type="Proteomes" id="UP000803884">
    <property type="component" value="Unassembled WGS sequence"/>
</dbReference>
<dbReference type="CDD" id="cd04197">
    <property type="entry name" value="eIF-2B_epsilon_N"/>
    <property type="match status" value="1"/>
</dbReference>
<dbReference type="InterPro" id="IPR051956">
    <property type="entry name" value="eIF2B_epsilon"/>
</dbReference>
<feature type="compositionally biased region" description="Acidic residues" evidence="11">
    <location>
        <begin position="696"/>
        <end position="719"/>
    </location>
</feature>
<dbReference type="PANTHER" id="PTHR45887">
    <property type="entry name" value="TRANSLATION INITIATION FACTOR EIF-2B SUBUNIT EPSILON"/>
    <property type="match status" value="1"/>
</dbReference>
<gene>
    <name evidence="13" type="ORF">WHR41_07460</name>
</gene>
<dbReference type="EMBL" id="JAAQHG020000032">
    <property type="protein sequence ID" value="KAL1583770.1"/>
    <property type="molecule type" value="Genomic_DNA"/>
</dbReference>
<sequence>MPPKSGKKGGGADKGKNSGEEERPDPLQALVLADSFEPKFEPFTLEKPRCLLPLANTPLIEYTLEFLANAGVEEVFICSGNHTEQVEEYVASSKWTRDTSPFSVEIVRSSASNSIGDAMRDMDQKGMLTGDFVCVYGDVVASVGIENAIRAHKQRREKSKNAIMTMVLREAGDQHRTKAHGTRPVFVVDPTKDRCLHYEQMRPGQTHPRLNIDGEILADCPELEVRADLIDCGIDICSPEVLSQWSDNFDWQQPRRGFLYGTLKDHELNGMTIHTHVATEGYAARVKSLQMYDAVSKDVVGRWSYPLSPDANLLRQQSYAVGKSGVYREEGVVLARSAVVKKKTVLGKATSIGDGSVVTNSVIGRRCVIGRRVKIDGAYIWDDARIGDDTVIERAVVANEASIGKNCKVSPGALVSFGTVIANDTTVQGTGRITRFKRKRGYEHDELVRGAADPKVVGKGGEGFNQEPDSDDEEDFETLIPQLKLRDDDDAASISTLNSEDEDDSDFETDSQPRSHRTESFGSINSEESAGEAEARRSAADFHHEAAGSIFDSLQRGDSPDSIQLELKALTLSSNADGKQVRRAVGVALMKRIASLVESGATPQKAVSQTIGPNRLLVERAVLDRDQEDNPESVEFLLYVQADLVHRPQGGKVLLYVCNALVSLELFESEALEQWLEDERSGANPELVEVKRETEEIMGGDSEEESSEEEDDSNDDDDE</sequence>
<evidence type="ECO:0000256" key="6">
    <source>
        <dbReference type="ARBA" id="ARBA00030179"/>
    </source>
</evidence>
<evidence type="ECO:0000313" key="13">
    <source>
        <dbReference type="EMBL" id="KAL1583770.1"/>
    </source>
</evidence>
<organism evidence="13 14">
    <name type="scientific">Cladosporium halotolerans</name>
    <dbReference type="NCBI Taxonomy" id="1052096"/>
    <lineage>
        <taxon>Eukaryota</taxon>
        <taxon>Fungi</taxon>
        <taxon>Dikarya</taxon>
        <taxon>Ascomycota</taxon>
        <taxon>Pezizomycotina</taxon>
        <taxon>Dothideomycetes</taxon>
        <taxon>Dothideomycetidae</taxon>
        <taxon>Cladosporiales</taxon>
        <taxon>Cladosporiaceae</taxon>
        <taxon>Cladosporium</taxon>
    </lineage>
</organism>
<evidence type="ECO:0000313" key="14">
    <source>
        <dbReference type="Proteomes" id="UP000803884"/>
    </source>
</evidence>
<dbReference type="GO" id="GO:0031369">
    <property type="term" value="F:translation initiation factor binding"/>
    <property type="evidence" value="ECO:0007669"/>
    <property type="project" value="InterPro"/>
</dbReference>
<evidence type="ECO:0000256" key="1">
    <source>
        <dbReference type="ARBA" id="ARBA00004514"/>
    </source>
</evidence>
<dbReference type="FunFam" id="3.90.550.10:FF:000066">
    <property type="entry name" value="Translation initiation factor eIF-2B subunit epsilon"/>
    <property type="match status" value="1"/>
</dbReference>
<dbReference type="InterPro" id="IPR005835">
    <property type="entry name" value="NTP_transferase_dom"/>
</dbReference>
<evidence type="ECO:0000256" key="10">
    <source>
        <dbReference type="ARBA" id="ARBA00046432"/>
    </source>
</evidence>
<dbReference type="InterPro" id="IPR029044">
    <property type="entry name" value="Nucleotide-diphossugar_trans"/>
</dbReference>
<dbReference type="InterPro" id="IPR056764">
    <property type="entry name" value="LbH_EIF2B3/5"/>
</dbReference>
<dbReference type="GeneID" id="96008903"/>